<evidence type="ECO:0000313" key="4">
    <source>
        <dbReference type="EMBL" id="OEU15792.1"/>
    </source>
</evidence>
<gene>
    <name evidence="4" type="ORF">FRACYDRAFT_218431</name>
</gene>
<dbReference type="OrthoDB" id="47882at2759"/>
<name>A0A1E7FC85_9STRA</name>
<dbReference type="EMBL" id="KV784359">
    <property type="protein sequence ID" value="OEU15792.1"/>
    <property type="molecule type" value="Genomic_DNA"/>
</dbReference>
<dbReference type="AlphaFoldDB" id="A0A1E7FC85"/>
<protein>
    <recommendedName>
        <fullName evidence="3">J domain-containing protein</fullName>
    </recommendedName>
</protein>
<dbReference type="GO" id="GO:0051787">
    <property type="term" value="F:misfolded protein binding"/>
    <property type="evidence" value="ECO:0007669"/>
    <property type="project" value="TreeGrafter"/>
</dbReference>
<dbReference type="CDD" id="cd06257">
    <property type="entry name" value="DnaJ"/>
    <property type="match status" value="1"/>
</dbReference>
<evidence type="ECO:0000313" key="5">
    <source>
        <dbReference type="Proteomes" id="UP000095751"/>
    </source>
</evidence>
<dbReference type="Pfam" id="PF00226">
    <property type="entry name" value="DnaJ"/>
    <property type="match status" value="1"/>
</dbReference>
<feature type="compositionally biased region" description="Polar residues" evidence="2">
    <location>
        <begin position="1"/>
        <end position="23"/>
    </location>
</feature>
<proteinExistence type="predicted"/>
<keyword evidence="5" id="KW-1185">Reference proteome</keyword>
<dbReference type="PANTHER" id="PTHR44360">
    <property type="entry name" value="DNAJ HOMOLOG SUBFAMILY B MEMBER 9"/>
    <property type="match status" value="1"/>
</dbReference>
<dbReference type="GO" id="GO:0005783">
    <property type="term" value="C:endoplasmic reticulum"/>
    <property type="evidence" value="ECO:0007669"/>
    <property type="project" value="TreeGrafter"/>
</dbReference>
<dbReference type="Proteomes" id="UP000095751">
    <property type="component" value="Unassembled WGS sequence"/>
</dbReference>
<accession>A0A1E7FC85</accession>
<dbReference type="PRINTS" id="PR00625">
    <property type="entry name" value="JDOMAIN"/>
</dbReference>
<dbReference type="InParanoid" id="A0A1E7FC85"/>
<evidence type="ECO:0000256" key="1">
    <source>
        <dbReference type="ARBA" id="ARBA00023186"/>
    </source>
</evidence>
<dbReference type="SMART" id="SM00271">
    <property type="entry name" value="DnaJ"/>
    <property type="match status" value="1"/>
</dbReference>
<organism evidence="4 5">
    <name type="scientific">Fragilariopsis cylindrus CCMP1102</name>
    <dbReference type="NCBI Taxonomy" id="635003"/>
    <lineage>
        <taxon>Eukaryota</taxon>
        <taxon>Sar</taxon>
        <taxon>Stramenopiles</taxon>
        <taxon>Ochrophyta</taxon>
        <taxon>Bacillariophyta</taxon>
        <taxon>Bacillariophyceae</taxon>
        <taxon>Bacillariophycidae</taxon>
        <taxon>Bacillariales</taxon>
        <taxon>Bacillariaceae</taxon>
        <taxon>Fragilariopsis</taxon>
    </lineage>
</organism>
<dbReference type="InterPro" id="IPR051948">
    <property type="entry name" value="Hsp70_co-chaperone_J-domain"/>
</dbReference>
<reference evidence="4 5" key="1">
    <citation type="submission" date="2016-09" db="EMBL/GenBank/DDBJ databases">
        <title>Extensive genetic diversity and differential bi-allelic expression allows diatom success in the polar Southern Ocean.</title>
        <authorList>
            <consortium name="DOE Joint Genome Institute"/>
            <person name="Mock T."/>
            <person name="Otillar R.P."/>
            <person name="Strauss J."/>
            <person name="Dupont C."/>
            <person name="Frickenhaus S."/>
            <person name="Maumus F."/>
            <person name="Mcmullan M."/>
            <person name="Sanges R."/>
            <person name="Schmutz J."/>
            <person name="Toseland A."/>
            <person name="Valas R."/>
            <person name="Veluchamy A."/>
            <person name="Ward B.J."/>
            <person name="Allen A."/>
            <person name="Barry K."/>
            <person name="Falciatore A."/>
            <person name="Ferrante M."/>
            <person name="Fortunato A.E."/>
            <person name="Gloeckner G."/>
            <person name="Gruber A."/>
            <person name="Hipkin R."/>
            <person name="Janech M."/>
            <person name="Kroth P."/>
            <person name="Leese F."/>
            <person name="Lindquist E."/>
            <person name="Lyon B.R."/>
            <person name="Martin J."/>
            <person name="Mayer C."/>
            <person name="Parker M."/>
            <person name="Quesneville H."/>
            <person name="Raymond J."/>
            <person name="Uhlig C."/>
            <person name="Valentin K.U."/>
            <person name="Worden A.Z."/>
            <person name="Armbrust E.V."/>
            <person name="Bowler C."/>
            <person name="Green B."/>
            <person name="Moulton V."/>
            <person name="Van Oosterhout C."/>
            <person name="Grigoriev I."/>
        </authorList>
    </citation>
    <scope>NUCLEOTIDE SEQUENCE [LARGE SCALE GENOMIC DNA]</scope>
    <source>
        <strain evidence="4 5">CCMP1102</strain>
    </source>
</reference>
<keyword evidence="1" id="KW-0143">Chaperone</keyword>
<dbReference type="PANTHER" id="PTHR44360:SF1">
    <property type="entry name" value="DNAJ HOMOLOG SUBFAMILY B MEMBER 9"/>
    <property type="match status" value="1"/>
</dbReference>
<dbReference type="Gene3D" id="1.10.287.110">
    <property type="entry name" value="DnaJ domain"/>
    <property type="match status" value="1"/>
</dbReference>
<dbReference type="KEGG" id="fcy:FRACYDRAFT_218431"/>
<dbReference type="PROSITE" id="PS50076">
    <property type="entry name" value="DNAJ_2"/>
    <property type="match status" value="1"/>
</dbReference>
<evidence type="ECO:0000256" key="2">
    <source>
        <dbReference type="SAM" id="MobiDB-lite"/>
    </source>
</evidence>
<feature type="region of interest" description="Disordered" evidence="2">
    <location>
        <begin position="1"/>
        <end position="25"/>
    </location>
</feature>
<feature type="domain" description="J" evidence="3">
    <location>
        <begin position="23"/>
        <end position="86"/>
    </location>
</feature>
<dbReference type="SUPFAM" id="SSF46565">
    <property type="entry name" value="Chaperone J-domain"/>
    <property type="match status" value="1"/>
</dbReference>
<dbReference type="InterPro" id="IPR036869">
    <property type="entry name" value="J_dom_sf"/>
</dbReference>
<evidence type="ECO:0000259" key="3">
    <source>
        <dbReference type="PROSITE" id="PS50076"/>
    </source>
</evidence>
<dbReference type="InterPro" id="IPR001623">
    <property type="entry name" value="DnaJ_domain"/>
</dbReference>
<dbReference type="GO" id="GO:0036503">
    <property type="term" value="P:ERAD pathway"/>
    <property type="evidence" value="ECO:0007669"/>
    <property type="project" value="TreeGrafter"/>
</dbReference>
<sequence length="181" mass="20868">MRLQNFDAQYQQQRNKSSLSSENPWKVLGVPPNSCDETVRTAFMRLALRYHPDTSNGDTGDDFARIREAFERIRDKDNSRSGSNHGKKKSWLTEEVFNVFFEEHTGLRMDAATRREVMISYREGACKNAKTRTGCLPPAWHIAFILEEEGFFTKKLSCSKNAIQGPILPQLCSQTRRKRSF</sequence>
<dbReference type="GO" id="GO:0051087">
    <property type="term" value="F:protein-folding chaperone binding"/>
    <property type="evidence" value="ECO:0007669"/>
    <property type="project" value="TreeGrafter"/>
</dbReference>